<dbReference type="Proteomes" id="UP000565441">
    <property type="component" value="Unassembled WGS sequence"/>
</dbReference>
<reference evidence="1 2" key="1">
    <citation type="journal article" date="2020" name="ISME J.">
        <title>Uncovering the hidden diversity of litter-decomposition mechanisms in mushroom-forming fungi.</title>
        <authorList>
            <person name="Floudas D."/>
            <person name="Bentzer J."/>
            <person name="Ahren D."/>
            <person name="Johansson T."/>
            <person name="Persson P."/>
            <person name="Tunlid A."/>
        </authorList>
    </citation>
    <scope>NUCLEOTIDE SEQUENCE [LARGE SCALE GENOMIC DNA]</scope>
    <source>
        <strain evidence="1 2">CBS 661.87</strain>
    </source>
</reference>
<dbReference type="EMBL" id="JAACJP010000083">
    <property type="protein sequence ID" value="KAF5366484.1"/>
    <property type="molecule type" value="Genomic_DNA"/>
</dbReference>
<organism evidence="1 2">
    <name type="scientific">Tricholomella constricta</name>
    <dbReference type="NCBI Taxonomy" id="117010"/>
    <lineage>
        <taxon>Eukaryota</taxon>
        <taxon>Fungi</taxon>
        <taxon>Dikarya</taxon>
        <taxon>Basidiomycota</taxon>
        <taxon>Agaricomycotina</taxon>
        <taxon>Agaricomycetes</taxon>
        <taxon>Agaricomycetidae</taxon>
        <taxon>Agaricales</taxon>
        <taxon>Tricholomatineae</taxon>
        <taxon>Lyophyllaceae</taxon>
        <taxon>Tricholomella</taxon>
    </lineage>
</organism>
<evidence type="ECO:0000313" key="2">
    <source>
        <dbReference type="Proteomes" id="UP000565441"/>
    </source>
</evidence>
<gene>
    <name evidence="1" type="ORF">D9615_010701</name>
</gene>
<dbReference type="OrthoDB" id="3070253at2759"/>
<name>A0A8H5GJY0_9AGAR</name>
<sequence>MTAEASNPVRSCAAPGMRPLEGPSFVLSLSLQPNSFHLSTIFSSSFHTWGVSSVISGSLPLASQGDVLAAILRRLKRVESVLIGPSTSEPAVGWYDISGSLRDCLVATLALPTLTSFSINHWKVDPTYGDIQLLLSRGAPLRYVELAITDSPEDIQGDLDFARRLEKQAPQPACPQKVRPESFVCDFAWTRPYHTLEFIDWIQDPNCVLDLSGLQSLTVTSLYDTIDFDAASAMTHMVGASLQHLWLRPHIDLESGTFEIEPVDMSRNTSLQVLDFEFAGTPRSDLLCISPPEGLLSTLSTIKAGTPLKDIFMIFPIHVPENPTLATIRGWDYIGWRHLASFFTGFPGLEQALIVICYTGNMNSELFKDMVMQELEQFKDFLEFKLEKEGEEEWLLGLVPPPFISSLTYS</sequence>
<comment type="caution">
    <text evidence="1">The sequence shown here is derived from an EMBL/GenBank/DDBJ whole genome shotgun (WGS) entry which is preliminary data.</text>
</comment>
<proteinExistence type="predicted"/>
<evidence type="ECO:0000313" key="1">
    <source>
        <dbReference type="EMBL" id="KAF5366484.1"/>
    </source>
</evidence>
<keyword evidence="2" id="KW-1185">Reference proteome</keyword>
<dbReference type="AlphaFoldDB" id="A0A8H5GJY0"/>
<accession>A0A8H5GJY0</accession>
<protein>
    <submittedName>
        <fullName evidence="1">Uncharacterized protein</fullName>
    </submittedName>
</protein>